<comment type="caution">
    <text evidence="6">The sequence shown here is derived from an EMBL/GenBank/DDBJ whole genome shotgun (WGS) entry which is preliminary data.</text>
</comment>
<dbReference type="InterPro" id="IPR018392">
    <property type="entry name" value="LysM"/>
</dbReference>
<proteinExistence type="predicted"/>
<keyword evidence="3" id="KW-0378">Hydrolase</keyword>
<evidence type="ECO:0000259" key="5">
    <source>
        <dbReference type="PROSITE" id="PS51782"/>
    </source>
</evidence>
<sequence>MIRKTLCLSISLFITFFTIAQTPKKIVIAVNGDGIYSILRKNGLDPTKYFDQFIKLNKKSLTKNNGLFIGKKYVLPAIKTDKSIAIKSSVLKDSISSKAIKNNKITEATVEQIYDPIFGKNHNPIVIKNKKLKGAIYYLISGHGGPDPGAMTTYNSKSISEDEYAYDVSLRLARLLISNGAKVYLIIQDKNDGIRDDKILEVDYDEYCYPDNTIPLSQNLRLRQRTKAVNKLFLKHKGAYQRLIVTHVDSRNKGKNIDVFFYHDNKSKSGKRLAENIYNSFKEKYNEHQPNRKYLGSVSPRGLYVIKSTLPAMVYIEIGNIKNKKDQKRILNYQNREALAQWIHNGLLVDFEEN</sequence>
<name>A0A3N4P483_9FLAO</name>
<dbReference type="OrthoDB" id="936124at2"/>
<evidence type="ECO:0000256" key="2">
    <source>
        <dbReference type="ARBA" id="ARBA00011901"/>
    </source>
</evidence>
<evidence type="ECO:0000313" key="7">
    <source>
        <dbReference type="Proteomes" id="UP000270856"/>
    </source>
</evidence>
<dbReference type="SMART" id="SM00646">
    <property type="entry name" value="Ami_3"/>
    <property type="match status" value="1"/>
</dbReference>
<dbReference type="PANTHER" id="PTHR30404">
    <property type="entry name" value="N-ACETYLMURAMOYL-L-ALANINE AMIDASE"/>
    <property type="match status" value="1"/>
</dbReference>
<dbReference type="Gene3D" id="3.40.630.40">
    <property type="entry name" value="Zn-dependent exopeptidases"/>
    <property type="match status" value="1"/>
</dbReference>
<dbReference type="CDD" id="cd02696">
    <property type="entry name" value="MurNAc-LAA"/>
    <property type="match status" value="1"/>
</dbReference>
<dbReference type="PROSITE" id="PS51782">
    <property type="entry name" value="LYSM"/>
    <property type="match status" value="1"/>
</dbReference>
<keyword evidence="7" id="KW-1185">Reference proteome</keyword>
<dbReference type="EMBL" id="RPFJ01000006">
    <property type="protein sequence ID" value="RPD98539.1"/>
    <property type="molecule type" value="Genomic_DNA"/>
</dbReference>
<gene>
    <name evidence="6" type="ORF">EGM88_04910</name>
</gene>
<comment type="catalytic activity">
    <reaction evidence="1">
        <text>Hydrolyzes the link between N-acetylmuramoyl residues and L-amino acid residues in certain cell-wall glycopeptides.</text>
        <dbReference type="EC" id="3.5.1.28"/>
    </reaction>
</comment>
<dbReference type="PANTHER" id="PTHR30404:SF0">
    <property type="entry name" value="N-ACETYLMURAMOYL-L-ALANINE AMIDASE AMIC"/>
    <property type="match status" value="1"/>
</dbReference>
<accession>A0A3N4P483</accession>
<dbReference type="Proteomes" id="UP000270856">
    <property type="component" value="Unassembled WGS sequence"/>
</dbReference>
<evidence type="ECO:0000256" key="1">
    <source>
        <dbReference type="ARBA" id="ARBA00001561"/>
    </source>
</evidence>
<dbReference type="GO" id="GO:0030288">
    <property type="term" value="C:outer membrane-bounded periplasmic space"/>
    <property type="evidence" value="ECO:0007669"/>
    <property type="project" value="TreeGrafter"/>
</dbReference>
<feature type="signal peptide" evidence="4">
    <location>
        <begin position="1"/>
        <end position="20"/>
    </location>
</feature>
<dbReference type="EC" id="3.5.1.28" evidence="2"/>
<evidence type="ECO:0000313" key="6">
    <source>
        <dbReference type="EMBL" id="RPD98539.1"/>
    </source>
</evidence>
<dbReference type="GO" id="GO:0008745">
    <property type="term" value="F:N-acetylmuramoyl-L-alanine amidase activity"/>
    <property type="evidence" value="ECO:0007669"/>
    <property type="project" value="UniProtKB-EC"/>
</dbReference>
<reference evidence="6 7" key="1">
    <citation type="submission" date="2018-11" db="EMBL/GenBank/DDBJ databases">
        <title>Aureibaculum marinum gen. nov., sp. nov., a member of the family Flavobacteriaceae isolated from the Bohai Sea.</title>
        <authorList>
            <person name="Ji X."/>
        </authorList>
    </citation>
    <scope>NUCLEOTIDE SEQUENCE [LARGE SCALE GENOMIC DNA]</scope>
    <source>
        <strain evidence="6 7">BH-SD17</strain>
    </source>
</reference>
<dbReference type="SUPFAM" id="SSF53187">
    <property type="entry name" value="Zn-dependent exopeptidases"/>
    <property type="match status" value="1"/>
</dbReference>
<dbReference type="RefSeq" id="WP_123896855.1">
    <property type="nucleotide sequence ID" value="NZ_RPFJ01000006.1"/>
</dbReference>
<organism evidence="6 7">
    <name type="scientific">Aureibaculum marinum</name>
    <dbReference type="NCBI Taxonomy" id="2487930"/>
    <lineage>
        <taxon>Bacteria</taxon>
        <taxon>Pseudomonadati</taxon>
        <taxon>Bacteroidota</taxon>
        <taxon>Flavobacteriia</taxon>
        <taxon>Flavobacteriales</taxon>
        <taxon>Flavobacteriaceae</taxon>
        <taxon>Aureibaculum</taxon>
    </lineage>
</organism>
<dbReference type="AlphaFoldDB" id="A0A3N4P483"/>
<keyword evidence="4" id="KW-0732">Signal</keyword>
<dbReference type="GO" id="GO:0009253">
    <property type="term" value="P:peptidoglycan catabolic process"/>
    <property type="evidence" value="ECO:0007669"/>
    <property type="project" value="InterPro"/>
</dbReference>
<dbReference type="Pfam" id="PF01520">
    <property type="entry name" value="Amidase_3"/>
    <property type="match status" value="1"/>
</dbReference>
<feature type="domain" description="LysM" evidence="5">
    <location>
        <begin position="25"/>
        <end position="75"/>
    </location>
</feature>
<protein>
    <recommendedName>
        <fullName evidence="2">N-acetylmuramoyl-L-alanine amidase</fullName>
        <ecNumber evidence="2">3.5.1.28</ecNumber>
    </recommendedName>
</protein>
<feature type="chain" id="PRO_5018023881" description="N-acetylmuramoyl-L-alanine amidase" evidence="4">
    <location>
        <begin position="21"/>
        <end position="354"/>
    </location>
</feature>
<dbReference type="InterPro" id="IPR050695">
    <property type="entry name" value="N-acetylmuramoyl_amidase_3"/>
</dbReference>
<dbReference type="InterPro" id="IPR002508">
    <property type="entry name" value="MurNAc-LAA_cat"/>
</dbReference>
<evidence type="ECO:0000256" key="3">
    <source>
        <dbReference type="ARBA" id="ARBA00022801"/>
    </source>
</evidence>
<evidence type="ECO:0000256" key="4">
    <source>
        <dbReference type="SAM" id="SignalP"/>
    </source>
</evidence>